<protein>
    <submittedName>
        <fullName evidence="1">Uncharacterized protein</fullName>
    </submittedName>
</protein>
<dbReference type="AlphaFoldDB" id="A0A5M9MP88"/>
<dbReference type="OrthoDB" id="2125396at2759"/>
<dbReference type="GeneID" id="54328646"/>
<dbReference type="SUPFAM" id="SSF52047">
    <property type="entry name" value="RNI-like"/>
    <property type="match status" value="1"/>
</dbReference>
<dbReference type="Proteomes" id="UP000324241">
    <property type="component" value="Unassembled WGS sequence"/>
</dbReference>
<dbReference type="Gene3D" id="3.80.10.10">
    <property type="entry name" value="Ribonuclease Inhibitor"/>
    <property type="match status" value="1"/>
</dbReference>
<evidence type="ECO:0000313" key="2">
    <source>
        <dbReference type="Proteomes" id="UP000324241"/>
    </source>
</evidence>
<dbReference type="EMBL" id="QUQM01000004">
    <property type="protein sequence ID" value="KAA8647254.1"/>
    <property type="molecule type" value="Genomic_DNA"/>
</dbReference>
<evidence type="ECO:0000313" key="1">
    <source>
        <dbReference type="EMBL" id="KAA8647254.1"/>
    </source>
</evidence>
<sequence length="374" mass="41232">MHATRQIYLPTEIVVQIVSFVAADGSCRQQSLHACCLVSHQWYSAAITLLYEKPQVASGRAFKKFTDTISPPIGVRRSKLNLGSLVHRLDLSGLVHHSSNSLTARLLGRVKENLEVFIAPRVSFSINSLPALSKCVNIRTLDLSLVGDPIPFTNLHQAINQLRKLVTLRLPRSTILTVPESSTIEWPPLLHRLQLSGRFNPLVMPTFTWPPSLTSLSLKNCSDLSVSNLGSLMSSPRLNHSLQQLTISGANRGLQTESINSILAFLPRLISLSIPGDMVEDTFFEILCHMTPPVSLEVLEFAYPSLAPNLVFSTESLIAALHSGLGNLRAVGFADLFCTELRILEDEEVDEILQKHAAQRPGLSDDLLVGVYYI</sequence>
<organism evidence="1 2">
    <name type="scientific">Aspergillus tanneri</name>
    <dbReference type="NCBI Taxonomy" id="1220188"/>
    <lineage>
        <taxon>Eukaryota</taxon>
        <taxon>Fungi</taxon>
        <taxon>Dikarya</taxon>
        <taxon>Ascomycota</taxon>
        <taxon>Pezizomycotina</taxon>
        <taxon>Eurotiomycetes</taxon>
        <taxon>Eurotiomycetidae</taxon>
        <taxon>Eurotiales</taxon>
        <taxon>Aspergillaceae</taxon>
        <taxon>Aspergillus</taxon>
        <taxon>Aspergillus subgen. Circumdati</taxon>
    </lineage>
</organism>
<accession>A0A5M9MP88</accession>
<name>A0A5M9MP88_9EURO</name>
<gene>
    <name evidence="1" type="ORF">ATNIH1004_005944</name>
</gene>
<dbReference type="VEuPathDB" id="FungiDB:EYZ11_008939"/>
<reference evidence="1 2" key="1">
    <citation type="submission" date="2019-08" db="EMBL/GenBank/DDBJ databases">
        <title>The genome sequence of a newly discovered highly antifungal drug resistant Aspergillus species, Aspergillus tanneri NIH 1004.</title>
        <authorList>
            <person name="Mounaud S."/>
            <person name="Singh I."/>
            <person name="Joardar V."/>
            <person name="Pakala S."/>
            <person name="Pakala S."/>
            <person name="Venepally P."/>
            <person name="Chung J.K."/>
            <person name="Losada L."/>
            <person name="Nierman W.C."/>
        </authorList>
    </citation>
    <scope>NUCLEOTIDE SEQUENCE [LARGE SCALE GENOMIC DNA]</scope>
    <source>
        <strain evidence="1 2">NIH1004</strain>
    </source>
</reference>
<dbReference type="RefSeq" id="XP_033426615.1">
    <property type="nucleotide sequence ID" value="XM_033570583.1"/>
</dbReference>
<dbReference type="InterPro" id="IPR032675">
    <property type="entry name" value="LRR_dom_sf"/>
</dbReference>
<comment type="caution">
    <text evidence="1">The sequence shown here is derived from an EMBL/GenBank/DDBJ whole genome shotgun (WGS) entry which is preliminary data.</text>
</comment>
<proteinExistence type="predicted"/>